<keyword evidence="2" id="KW-0012">Acyltransferase</keyword>
<dbReference type="AlphaFoldDB" id="A0A6N8HHV3"/>
<evidence type="ECO:0000259" key="4">
    <source>
        <dbReference type="PROSITE" id="PS51186"/>
    </source>
</evidence>
<keyword evidence="1 5" id="KW-0808">Transferase</keyword>
<evidence type="ECO:0000313" key="6">
    <source>
        <dbReference type="Proteomes" id="UP000433945"/>
    </source>
</evidence>
<dbReference type="Pfam" id="PF13302">
    <property type="entry name" value="Acetyltransf_3"/>
    <property type="match status" value="1"/>
</dbReference>
<evidence type="ECO:0000313" key="5">
    <source>
        <dbReference type="EMBL" id="MUV05315.1"/>
    </source>
</evidence>
<dbReference type="PANTHER" id="PTHR43792:SF8">
    <property type="entry name" value="[RIBOSOMAL PROTEIN US5]-ALANINE N-ACETYLTRANSFERASE"/>
    <property type="match status" value="1"/>
</dbReference>
<name>A0A6N8HHV3_9FLAO</name>
<dbReference type="InterPro" id="IPR016181">
    <property type="entry name" value="Acyl_CoA_acyltransferase"/>
</dbReference>
<protein>
    <submittedName>
        <fullName evidence="5">GNAT family N-acetyltransferase</fullName>
    </submittedName>
</protein>
<dbReference type="GO" id="GO:0016747">
    <property type="term" value="F:acyltransferase activity, transferring groups other than amino-acyl groups"/>
    <property type="evidence" value="ECO:0007669"/>
    <property type="project" value="InterPro"/>
</dbReference>
<reference evidence="5 6" key="1">
    <citation type="submission" date="2019-12" db="EMBL/GenBank/DDBJ databases">
        <authorList>
            <person name="Sun J.-Q."/>
        </authorList>
    </citation>
    <scope>NUCLEOTIDE SEQUENCE [LARGE SCALE GENOMIC DNA]</scope>
    <source>
        <strain evidence="5 6">JCM 17928</strain>
    </source>
</reference>
<dbReference type="Proteomes" id="UP000433945">
    <property type="component" value="Unassembled WGS sequence"/>
</dbReference>
<comment type="similarity">
    <text evidence="3">Belongs to the acetyltransferase family. RimJ subfamily.</text>
</comment>
<feature type="domain" description="N-acetyltransferase" evidence="4">
    <location>
        <begin position="28"/>
        <end position="172"/>
    </location>
</feature>
<dbReference type="InterPro" id="IPR051531">
    <property type="entry name" value="N-acetyltransferase"/>
</dbReference>
<keyword evidence="6" id="KW-1185">Reference proteome</keyword>
<dbReference type="EMBL" id="WOWP01000062">
    <property type="protein sequence ID" value="MUV05315.1"/>
    <property type="molecule type" value="Genomic_DNA"/>
</dbReference>
<dbReference type="OrthoDB" id="883856at2"/>
<dbReference type="RefSeq" id="WP_157484578.1">
    <property type="nucleotide sequence ID" value="NZ_JAZDQD010000002.1"/>
</dbReference>
<evidence type="ECO:0000256" key="1">
    <source>
        <dbReference type="ARBA" id="ARBA00022679"/>
    </source>
</evidence>
<comment type="caution">
    <text evidence="5">The sequence shown here is derived from an EMBL/GenBank/DDBJ whole genome shotgun (WGS) entry which is preliminary data.</text>
</comment>
<dbReference type="PROSITE" id="PS51186">
    <property type="entry name" value="GNAT"/>
    <property type="match status" value="1"/>
</dbReference>
<evidence type="ECO:0000256" key="2">
    <source>
        <dbReference type="ARBA" id="ARBA00023315"/>
    </source>
</evidence>
<dbReference type="PANTHER" id="PTHR43792">
    <property type="entry name" value="GNAT FAMILY, PUTATIVE (AFU_ORTHOLOGUE AFUA_3G00765)-RELATED-RELATED"/>
    <property type="match status" value="1"/>
</dbReference>
<dbReference type="SUPFAM" id="SSF55729">
    <property type="entry name" value="Acyl-CoA N-acyltransferases (Nat)"/>
    <property type="match status" value="1"/>
</dbReference>
<gene>
    <name evidence="5" type="ORF">GN157_16495</name>
</gene>
<dbReference type="Gene3D" id="3.40.630.30">
    <property type="match status" value="1"/>
</dbReference>
<sequence length="184" mass="21393">METVSWRTDRIAQILPQEFFNLVDRNREHIRKTFPITAFANSDLEKTEQFLTQALETEQKEEGYYFYLRSPLTTKLIGYVVVKNISVRTSKCELAYFIDMDYEGKGITTKAVANAVDFCFTEIGMNKVFICTSPVNKGSQRIAEKNGFVKEGILRQEFRNGYGEFEDIIYFGLLKSDHYNTNER</sequence>
<dbReference type="InterPro" id="IPR000182">
    <property type="entry name" value="GNAT_dom"/>
</dbReference>
<evidence type="ECO:0000256" key="3">
    <source>
        <dbReference type="ARBA" id="ARBA00038502"/>
    </source>
</evidence>
<organism evidence="5 6">
    <name type="scientific">Flavobacterium rakeshii</name>
    <dbReference type="NCBI Taxonomy" id="1038845"/>
    <lineage>
        <taxon>Bacteria</taxon>
        <taxon>Pseudomonadati</taxon>
        <taxon>Bacteroidota</taxon>
        <taxon>Flavobacteriia</taxon>
        <taxon>Flavobacteriales</taxon>
        <taxon>Flavobacteriaceae</taxon>
        <taxon>Flavobacterium</taxon>
    </lineage>
</organism>
<proteinExistence type="inferred from homology"/>
<accession>A0A6N8HHV3</accession>